<evidence type="ECO:0000259" key="4">
    <source>
        <dbReference type="PROSITE" id="PS50949"/>
    </source>
</evidence>
<dbReference type="CDD" id="cd07377">
    <property type="entry name" value="WHTH_GntR"/>
    <property type="match status" value="1"/>
</dbReference>
<dbReference type="GO" id="GO:0003677">
    <property type="term" value="F:DNA binding"/>
    <property type="evidence" value="ECO:0007669"/>
    <property type="project" value="UniProtKB-KW"/>
</dbReference>
<keyword evidence="2" id="KW-0238">DNA-binding</keyword>
<keyword evidence="3" id="KW-0804">Transcription</keyword>
<evidence type="ECO:0000313" key="5">
    <source>
        <dbReference type="EMBL" id="MCC3271082.1"/>
    </source>
</evidence>
<proteinExistence type="predicted"/>
<evidence type="ECO:0000256" key="2">
    <source>
        <dbReference type="ARBA" id="ARBA00023125"/>
    </source>
</evidence>
<dbReference type="Gene3D" id="1.10.10.10">
    <property type="entry name" value="Winged helix-like DNA-binding domain superfamily/Winged helix DNA-binding domain"/>
    <property type="match status" value="1"/>
</dbReference>
<reference evidence="5" key="1">
    <citation type="submission" date="2021-10" db="EMBL/GenBank/DDBJ databases">
        <title>Novel species in genus Arthrobacter.</title>
        <authorList>
            <person name="Liu Y."/>
        </authorList>
    </citation>
    <scope>NUCLEOTIDE SEQUENCE</scope>
    <source>
        <strain evidence="5">Zg-Y809</strain>
    </source>
</reference>
<accession>A0A9X1M532</accession>
<evidence type="ECO:0000313" key="6">
    <source>
        <dbReference type="Proteomes" id="UP001139264"/>
    </source>
</evidence>
<protein>
    <submittedName>
        <fullName evidence="5">FadR family transcriptional regulator</fullName>
    </submittedName>
</protein>
<dbReference type="InterPro" id="IPR000524">
    <property type="entry name" value="Tscrpt_reg_HTH_GntR"/>
</dbReference>
<evidence type="ECO:0000256" key="1">
    <source>
        <dbReference type="ARBA" id="ARBA00023015"/>
    </source>
</evidence>
<keyword evidence="1" id="KW-0805">Transcription regulation</keyword>
<dbReference type="EMBL" id="JAJFZP010000019">
    <property type="protein sequence ID" value="MCC3271082.1"/>
    <property type="molecule type" value="Genomic_DNA"/>
</dbReference>
<dbReference type="SUPFAM" id="SSF46785">
    <property type="entry name" value="Winged helix' DNA-binding domain"/>
    <property type="match status" value="1"/>
</dbReference>
<gene>
    <name evidence="5" type="ORF">LJ751_17285</name>
</gene>
<dbReference type="SUPFAM" id="SSF48008">
    <property type="entry name" value="GntR ligand-binding domain-like"/>
    <property type="match status" value="1"/>
</dbReference>
<dbReference type="InterPro" id="IPR011711">
    <property type="entry name" value="GntR_C"/>
</dbReference>
<name>A0A9X1M532_9MICC</name>
<sequence>MAARAPRFSAQARLAALQSDIMDLILDSKLQAGSPLPTEAELCSALGVGRNTLRESLKVLQALGVVEIRHGYGMFVAPTNFDALTAGLSFRGRLSLRQQGKEALELVDVRQTLESGLIGQAMTLMTPEHLAAIETTVREMESLADQGQALAAVDSEFHRQLFEPLGNELLTHLMSVFWDVYSRIHAEAGMKAASLHATAQMHRGIFEAVRAGDKALASERINSHFDGIREAIAELVSR</sequence>
<dbReference type="GO" id="GO:0003700">
    <property type="term" value="F:DNA-binding transcription factor activity"/>
    <property type="evidence" value="ECO:0007669"/>
    <property type="project" value="InterPro"/>
</dbReference>
<dbReference type="AlphaFoldDB" id="A0A9X1M532"/>
<dbReference type="RefSeq" id="WP_227909295.1">
    <property type="nucleotide sequence ID" value="NZ_CP095461.1"/>
</dbReference>
<dbReference type="PANTHER" id="PTHR43537">
    <property type="entry name" value="TRANSCRIPTIONAL REGULATOR, GNTR FAMILY"/>
    <property type="match status" value="1"/>
</dbReference>
<organism evidence="5 6">
    <name type="scientific">Arthrobacter gengyunqii</name>
    <dbReference type="NCBI Taxonomy" id="2886940"/>
    <lineage>
        <taxon>Bacteria</taxon>
        <taxon>Bacillati</taxon>
        <taxon>Actinomycetota</taxon>
        <taxon>Actinomycetes</taxon>
        <taxon>Micrococcales</taxon>
        <taxon>Micrococcaceae</taxon>
        <taxon>Arthrobacter</taxon>
    </lineage>
</organism>
<dbReference type="Pfam" id="PF00392">
    <property type="entry name" value="GntR"/>
    <property type="match status" value="1"/>
</dbReference>
<dbReference type="InterPro" id="IPR036388">
    <property type="entry name" value="WH-like_DNA-bd_sf"/>
</dbReference>
<dbReference type="Proteomes" id="UP001139264">
    <property type="component" value="Unassembled WGS sequence"/>
</dbReference>
<dbReference type="PRINTS" id="PR00035">
    <property type="entry name" value="HTHGNTR"/>
</dbReference>
<dbReference type="SMART" id="SM00345">
    <property type="entry name" value="HTH_GNTR"/>
    <property type="match status" value="1"/>
</dbReference>
<dbReference type="SMART" id="SM00895">
    <property type="entry name" value="FCD"/>
    <property type="match status" value="1"/>
</dbReference>
<dbReference type="InterPro" id="IPR036390">
    <property type="entry name" value="WH_DNA-bd_sf"/>
</dbReference>
<dbReference type="Pfam" id="PF07729">
    <property type="entry name" value="FCD"/>
    <property type="match status" value="1"/>
</dbReference>
<dbReference type="InterPro" id="IPR008920">
    <property type="entry name" value="TF_FadR/GntR_C"/>
</dbReference>
<dbReference type="Gene3D" id="1.20.120.530">
    <property type="entry name" value="GntR ligand-binding domain-like"/>
    <property type="match status" value="1"/>
</dbReference>
<evidence type="ECO:0000256" key="3">
    <source>
        <dbReference type="ARBA" id="ARBA00023163"/>
    </source>
</evidence>
<comment type="caution">
    <text evidence="5">The sequence shown here is derived from an EMBL/GenBank/DDBJ whole genome shotgun (WGS) entry which is preliminary data.</text>
</comment>
<dbReference type="PROSITE" id="PS50949">
    <property type="entry name" value="HTH_GNTR"/>
    <property type="match status" value="1"/>
</dbReference>
<dbReference type="PANTHER" id="PTHR43537:SF5">
    <property type="entry name" value="UXU OPERON TRANSCRIPTIONAL REGULATOR"/>
    <property type="match status" value="1"/>
</dbReference>
<feature type="domain" description="HTH gntR-type" evidence="4">
    <location>
        <begin position="11"/>
        <end position="79"/>
    </location>
</feature>